<name>A0A1G2QZC3_9BACT</name>
<dbReference type="Proteomes" id="UP000178092">
    <property type="component" value="Unassembled WGS sequence"/>
</dbReference>
<evidence type="ECO:0008006" key="3">
    <source>
        <dbReference type="Google" id="ProtNLM"/>
    </source>
</evidence>
<evidence type="ECO:0000313" key="1">
    <source>
        <dbReference type="EMBL" id="OHA65708.1"/>
    </source>
</evidence>
<gene>
    <name evidence="1" type="ORF">A3C04_02215</name>
</gene>
<dbReference type="AlphaFoldDB" id="A0A1G2QZC3"/>
<reference evidence="1 2" key="1">
    <citation type="journal article" date="2016" name="Nat. Commun.">
        <title>Thousands of microbial genomes shed light on interconnected biogeochemical processes in an aquifer system.</title>
        <authorList>
            <person name="Anantharaman K."/>
            <person name="Brown C.T."/>
            <person name="Hug L.A."/>
            <person name="Sharon I."/>
            <person name="Castelle C.J."/>
            <person name="Probst A.J."/>
            <person name="Thomas B.C."/>
            <person name="Singh A."/>
            <person name="Wilkins M.J."/>
            <person name="Karaoz U."/>
            <person name="Brodie E.L."/>
            <person name="Williams K.H."/>
            <person name="Hubbard S.S."/>
            <person name="Banfield J.F."/>
        </authorList>
    </citation>
    <scope>NUCLEOTIDE SEQUENCE [LARGE SCALE GENOMIC DNA]</scope>
</reference>
<evidence type="ECO:0000313" key="2">
    <source>
        <dbReference type="Proteomes" id="UP000178092"/>
    </source>
</evidence>
<comment type="caution">
    <text evidence="1">The sequence shown here is derived from an EMBL/GenBank/DDBJ whole genome shotgun (WGS) entry which is preliminary data.</text>
</comment>
<protein>
    <recommendedName>
        <fullName evidence="3">HicB-like antitoxin of toxin-antitoxin system domain-containing protein</fullName>
    </recommendedName>
</protein>
<accession>A0A1G2QZC3</accession>
<organism evidence="1 2">
    <name type="scientific">Candidatus Wildermuthbacteria bacterium RIFCSPHIGHO2_02_FULL_45_25</name>
    <dbReference type="NCBI Taxonomy" id="1802450"/>
    <lineage>
        <taxon>Bacteria</taxon>
        <taxon>Candidatus Wildermuthiibacteriota</taxon>
    </lineage>
</organism>
<sequence>MVKYSNTLQKGAVRYIVFRERETWYAVGLEFNIVEEGDTPREALLLLFEAIQGYVEAARKMKARPAILNQKIDEEYEKIWRAAQEKKRTKYPVYTSGQLNTSKNSSDFAFV</sequence>
<proteinExistence type="predicted"/>
<dbReference type="EMBL" id="MHTV01000042">
    <property type="protein sequence ID" value="OHA65708.1"/>
    <property type="molecule type" value="Genomic_DNA"/>
</dbReference>